<keyword evidence="9" id="KW-1185">Reference proteome</keyword>
<evidence type="ECO:0000259" key="7">
    <source>
        <dbReference type="Pfam" id="PF20719"/>
    </source>
</evidence>
<keyword evidence="4" id="KW-0010">Activator</keyword>
<accession>R8BC66</accession>
<dbReference type="InterPro" id="IPR048338">
    <property type="entry name" value="Mediator_Med16"/>
</dbReference>
<dbReference type="RefSeq" id="XP_007918322.1">
    <property type="nucleotide sequence ID" value="XM_007920131.1"/>
</dbReference>
<protein>
    <submittedName>
        <fullName evidence="8">Putative mediator of rna polymerase ii transcription subunit 16 protein</fullName>
    </submittedName>
</protein>
<dbReference type="GO" id="GO:0016592">
    <property type="term" value="C:mediator complex"/>
    <property type="evidence" value="ECO:0007669"/>
    <property type="project" value="TreeGrafter"/>
</dbReference>
<dbReference type="InterPro" id="IPR048339">
    <property type="entry name" value="Mediator_Med16_C"/>
</dbReference>
<comment type="similarity">
    <text evidence="2">Belongs to the Mediator complex subunit 16 family.</text>
</comment>
<keyword evidence="5" id="KW-0804">Transcription</keyword>
<dbReference type="KEGG" id="tmn:UCRPA7_7603"/>
<proteinExistence type="inferred from homology"/>
<dbReference type="GeneID" id="19328378"/>
<dbReference type="PANTHER" id="PTHR13224">
    <property type="entry name" value="THYROID HORMONE RECEPTOR-ASSOCIATED PROTEIN-RELATED"/>
    <property type="match status" value="1"/>
</dbReference>
<evidence type="ECO:0000256" key="5">
    <source>
        <dbReference type="ARBA" id="ARBA00023163"/>
    </source>
</evidence>
<sequence length="418" mass="46766">MLVGFSYDWIMEIVRMLKINVDYSEEAHHDQLVRNAHLQLCLSVLNHLGFKGEFQPRTFAGKFAMLALNVRNIVILITIASNTPINLKEKLSPLDEPEVVDALAGCAKWALDLLSWLTDSLFNLLDDPKFMALLNPANFSEMTSYLQSKKDVSLHLILCSSTRGFLSASCRRLLHLESLSNRAIQYYENKHAMQTATDPNNAAIRTTSTLHTAYLKMQRYTTSSLIKVQEFDKLLQGLSAEIRGAYQTSFAGLAQKQPPQGAKPGANDAAVKRAQIHCELNLLLAASPQPSFLPVIKKFFETDLKNFRNNTDPASLFFANFELLEVEDERRSLAAKKAKGKYIDVFKRVELTALKADGLEENTAANTKSPQWRRCVRCASIMEDAWGTRPGFTFVLAQQRKCSCGGNWGLLPKGALVC</sequence>
<evidence type="ECO:0000256" key="4">
    <source>
        <dbReference type="ARBA" id="ARBA00023159"/>
    </source>
</evidence>
<evidence type="ECO:0000256" key="1">
    <source>
        <dbReference type="ARBA" id="ARBA00004123"/>
    </source>
</evidence>
<dbReference type="EMBL" id="KB933309">
    <property type="protein sequence ID" value="EON96889.1"/>
    <property type="molecule type" value="Genomic_DNA"/>
</dbReference>
<dbReference type="GO" id="GO:0045893">
    <property type="term" value="P:positive regulation of DNA-templated transcription"/>
    <property type="evidence" value="ECO:0007669"/>
    <property type="project" value="TreeGrafter"/>
</dbReference>
<keyword evidence="6" id="KW-0539">Nucleus</keyword>
<evidence type="ECO:0000313" key="8">
    <source>
        <dbReference type="EMBL" id="EON96889.1"/>
    </source>
</evidence>
<dbReference type="PANTHER" id="PTHR13224:SF6">
    <property type="entry name" value="MEDIATOR OF RNA POLYMERASE II TRANSCRIPTION SUBUNIT 16"/>
    <property type="match status" value="1"/>
</dbReference>
<comment type="subcellular location">
    <subcellularLocation>
        <location evidence="1">Nucleus</location>
    </subcellularLocation>
</comment>
<reference evidence="9" key="1">
    <citation type="journal article" date="2013" name="Genome Announc.">
        <title>Draft genome sequence of the ascomycete Phaeoacremonium aleophilum strain UCR-PA7, a causal agent of the esca disease complex in grapevines.</title>
        <authorList>
            <person name="Blanco-Ulate B."/>
            <person name="Rolshausen P."/>
            <person name="Cantu D."/>
        </authorList>
    </citation>
    <scope>NUCLEOTIDE SEQUENCE [LARGE SCALE GENOMIC DNA]</scope>
    <source>
        <strain evidence="9">UCR-PA7</strain>
    </source>
</reference>
<dbReference type="AlphaFoldDB" id="R8BC66"/>
<dbReference type="Proteomes" id="UP000014074">
    <property type="component" value="Unassembled WGS sequence"/>
</dbReference>
<dbReference type="HOGENOM" id="CLU_657532_0_0_1"/>
<name>R8BC66_PHAM7</name>
<dbReference type="Pfam" id="PF20719">
    <property type="entry name" value="Med16_C"/>
    <property type="match status" value="1"/>
</dbReference>
<evidence type="ECO:0000256" key="6">
    <source>
        <dbReference type="ARBA" id="ARBA00023242"/>
    </source>
</evidence>
<gene>
    <name evidence="8" type="ORF">UCRPA7_7603</name>
</gene>
<dbReference type="eggNOG" id="ENOG502QQU3">
    <property type="taxonomic scope" value="Eukaryota"/>
</dbReference>
<evidence type="ECO:0000256" key="3">
    <source>
        <dbReference type="ARBA" id="ARBA00023015"/>
    </source>
</evidence>
<evidence type="ECO:0000313" key="9">
    <source>
        <dbReference type="Proteomes" id="UP000014074"/>
    </source>
</evidence>
<feature type="domain" description="Mediator complex subunit 16 C-terminal" evidence="7">
    <location>
        <begin position="306"/>
        <end position="408"/>
    </location>
</feature>
<keyword evidence="3" id="KW-0805">Transcription regulation</keyword>
<evidence type="ECO:0000256" key="2">
    <source>
        <dbReference type="ARBA" id="ARBA00006543"/>
    </source>
</evidence>
<organism evidence="8 9">
    <name type="scientific">Phaeoacremonium minimum (strain UCR-PA7)</name>
    <name type="common">Esca disease fungus</name>
    <name type="synonym">Togninia minima</name>
    <dbReference type="NCBI Taxonomy" id="1286976"/>
    <lineage>
        <taxon>Eukaryota</taxon>
        <taxon>Fungi</taxon>
        <taxon>Dikarya</taxon>
        <taxon>Ascomycota</taxon>
        <taxon>Pezizomycotina</taxon>
        <taxon>Sordariomycetes</taxon>
        <taxon>Sordariomycetidae</taxon>
        <taxon>Togniniales</taxon>
        <taxon>Togniniaceae</taxon>
        <taxon>Phaeoacremonium</taxon>
    </lineage>
</organism>
<dbReference type="OrthoDB" id="4139168at2759"/>